<protein>
    <submittedName>
        <fullName evidence="1">Uncharacterized protein</fullName>
    </submittedName>
</protein>
<dbReference type="AlphaFoldDB" id="A0A644XYA4"/>
<accession>A0A644XYA4</accession>
<gene>
    <name evidence="1" type="ORF">SDC9_67696</name>
</gene>
<dbReference type="EMBL" id="VSSQ01003553">
    <property type="protein sequence ID" value="MPM21252.1"/>
    <property type="molecule type" value="Genomic_DNA"/>
</dbReference>
<evidence type="ECO:0000313" key="1">
    <source>
        <dbReference type="EMBL" id="MPM21252.1"/>
    </source>
</evidence>
<name>A0A644XYA4_9ZZZZ</name>
<proteinExistence type="predicted"/>
<reference evidence="1" key="1">
    <citation type="submission" date="2019-08" db="EMBL/GenBank/DDBJ databases">
        <authorList>
            <person name="Kucharzyk K."/>
            <person name="Murdoch R.W."/>
            <person name="Higgins S."/>
            <person name="Loffler F."/>
        </authorList>
    </citation>
    <scope>NUCLEOTIDE SEQUENCE</scope>
</reference>
<sequence>MRVVDDAIERQFACGLRRARRIAALDDVFNQRGVDGGKFVNVEHLLVTVEIKAHNSRSARILDFFSPAGHRGLLRGKVVIELVERRIWRHNGL</sequence>
<comment type="caution">
    <text evidence="1">The sequence shown here is derived from an EMBL/GenBank/DDBJ whole genome shotgun (WGS) entry which is preliminary data.</text>
</comment>
<organism evidence="1">
    <name type="scientific">bioreactor metagenome</name>
    <dbReference type="NCBI Taxonomy" id="1076179"/>
    <lineage>
        <taxon>unclassified sequences</taxon>
        <taxon>metagenomes</taxon>
        <taxon>ecological metagenomes</taxon>
    </lineage>
</organism>